<evidence type="ECO:0008006" key="6">
    <source>
        <dbReference type="Google" id="ProtNLM"/>
    </source>
</evidence>
<dbReference type="InterPro" id="IPR042070">
    <property type="entry name" value="PucR_C-HTH_sf"/>
</dbReference>
<dbReference type="Pfam" id="PF13556">
    <property type="entry name" value="HTH_30"/>
    <property type="match status" value="1"/>
</dbReference>
<dbReference type="Gene3D" id="3.30.450.40">
    <property type="match status" value="1"/>
</dbReference>
<dbReference type="Gene3D" id="1.10.10.2840">
    <property type="entry name" value="PucR C-terminal helix-turn-helix domain"/>
    <property type="match status" value="1"/>
</dbReference>
<dbReference type="InterPro" id="IPR041522">
    <property type="entry name" value="CdaR_GGDEF"/>
</dbReference>
<accession>A0A6I8M301</accession>
<keyword evidence="5" id="KW-1185">Reference proteome</keyword>
<dbReference type="SUPFAM" id="SSF55781">
    <property type="entry name" value="GAF domain-like"/>
    <property type="match status" value="1"/>
</dbReference>
<gene>
    <name evidence="4" type="ORF">AA23TX_06937</name>
</gene>
<evidence type="ECO:0000313" key="5">
    <source>
        <dbReference type="Proteomes" id="UP000399805"/>
    </source>
</evidence>
<dbReference type="PANTHER" id="PTHR33744">
    <property type="entry name" value="CARBOHYDRATE DIACID REGULATOR"/>
    <property type="match status" value="1"/>
</dbReference>
<dbReference type="InterPro" id="IPR025736">
    <property type="entry name" value="PucR_C-HTH_dom"/>
</dbReference>
<sequence length="400" mass="42932">MTDEDELQVLIDDLAEELGRSVIIDDPLVRILCASRHFGDEDELRVRAVLQRDAGPEASSHVLAQGVARWTGPGIVPGRADLGMRDRLCVPLRERGELLGLLMVIDAEHTLTPRELAKIQDRSRTAAAVMRRRALAHSADRTAEAHFLLRLVHPDAGIRAEALAGGPAEDGPVVAVSLRVRDRELPDAESDVALHIVLESAALRQRHRVRTAVRDGHGTALFSGAATADVGGVVERMAAGAGRLLDVPGAVLAGIGAPAAGLGEAWRSYRQAEVAVRGAGRVPGAGAVVRWADLGPYAMVLQLPAGQPGLLPAAFTRLAEHEKADRLLETLRAFLEAGGSIRRTADALHLHRTSLYYRLDQIRAITGLDLDDGGDRLQLHLSLLLTALEAPEHRQTPLGR</sequence>
<dbReference type="AlphaFoldDB" id="A0A6I8M301"/>
<dbReference type="EMBL" id="CABVGP010000002">
    <property type="protein sequence ID" value="VVJ21923.1"/>
    <property type="molecule type" value="Genomic_DNA"/>
</dbReference>
<name>A0A6I8M301_9PSEU</name>
<evidence type="ECO:0000313" key="4">
    <source>
        <dbReference type="EMBL" id="VVJ21923.1"/>
    </source>
</evidence>
<dbReference type="Proteomes" id="UP000399805">
    <property type="component" value="Unassembled WGS sequence"/>
</dbReference>
<feature type="domain" description="CdaR GGDEF-like" evidence="3">
    <location>
        <begin position="155"/>
        <end position="277"/>
    </location>
</feature>
<evidence type="ECO:0000256" key="1">
    <source>
        <dbReference type="ARBA" id="ARBA00006754"/>
    </source>
</evidence>
<dbReference type="Pfam" id="PF17853">
    <property type="entry name" value="GGDEF_2"/>
    <property type="match status" value="1"/>
</dbReference>
<dbReference type="InterPro" id="IPR051448">
    <property type="entry name" value="CdaR-like_regulators"/>
</dbReference>
<dbReference type="InterPro" id="IPR029016">
    <property type="entry name" value="GAF-like_dom_sf"/>
</dbReference>
<dbReference type="PANTHER" id="PTHR33744:SF17">
    <property type="entry name" value="CONSERVED PROTEIN"/>
    <property type="match status" value="1"/>
</dbReference>
<feature type="domain" description="PucR C-terminal helix-turn-helix" evidence="2">
    <location>
        <begin position="327"/>
        <end position="384"/>
    </location>
</feature>
<evidence type="ECO:0000259" key="3">
    <source>
        <dbReference type="Pfam" id="PF17853"/>
    </source>
</evidence>
<evidence type="ECO:0000259" key="2">
    <source>
        <dbReference type="Pfam" id="PF13556"/>
    </source>
</evidence>
<organism evidence="4 5">
    <name type="scientific">Amycolatopsis camponoti</name>
    <dbReference type="NCBI Taxonomy" id="2606593"/>
    <lineage>
        <taxon>Bacteria</taxon>
        <taxon>Bacillati</taxon>
        <taxon>Actinomycetota</taxon>
        <taxon>Actinomycetes</taxon>
        <taxon>Pseudonocardiales</taxon>
        <taxon>Pseudonocardiaceae</taxon>
        <taxon>Amycolatopsis</taxon>
    </lineage>
</organism>
<comment type="similarity">
    <text evidence="1">Belongs to the CdaR family.</text>
</comment>
<proteinExistence type="inferred from homology"/>
<protein>
    <recommendedName>
        <fullName evidence="6">Transcriptional regulator</fullName>
    </recommendedName>
</protein>
<reference evidence="4 5" key="1">
    <citation type="submission" date="2019-09" db="EMBL/GenBank/DDBJ databases">
        <authorList>
            <person name="Leyn A S."/>
        </authorList>
    </citation>
    <scope>NUCLEOTIDE SEQUENCE [LARGE SCALE GENOMIC DNA]</scope>
    <source>
        <strain evidence="4">AA231_1</strain>
    </source>
</reference>